<comment type="caution">
    <text evidence="2">The sequence shown here is derived from an EMBL/GenBank/DDBJ whole genome shotgun (WGS) entry which is preliminary data.</text>
</comment>
<dbReference type="InterPro" id="IPR001633">
    <property type="entry name" value="EAL_dom"/>
</dbReference>
<dbReference type="CDD" id="cd01948">
    <property type="entry name" value="EAL"/>
    <property type="match status" value="1"/>
</dbReference>
<evidence type="ECO:0000259" key="1">
    <source>
        <dbReference type="PROSITE" id="PS50883"/>
    </source>
</evidence>
<keyword evidence="3" id="KW-1185">Reference proteome</keyword>
<dbReference type="EMBL" id="JWZT01004845">
    <property type="protein sequence ID" value="KII62922.1"/>
    <property type="molecule type" value="Genomic_DNA"/>
</dbReference>
<dbReference type="PROSITE" id="PS50883">
    <property type="entry name" value="EAL"/>
    <property type="match status" value="1"/>
</dbReference>
<name>A0A0C2J1C0_THEKT</name>
<dbReference type="PANTHER" id="PTHR33121">
    <property type="entry name" value="CYCLIC DI-GMP PHOSPHODIESTERASE PDEF"/>
    <property type="match status" value="1"/>
</dbReference>
<dbReference type="InterPro" id="IPR050706">
    <property type="entry name" value="Cyclic-di-GMP_PDE-like"/>
</dbReference>
<reference evidence="2 3" key="1">
    <citation type="journal article" date="2014" name="Genome Biol. Evol.">
        <title>The genome of the myxosporean Thelohanellus kitauei shows adaptations to nutrient acquisition within its fish host.</title>
        <authorList>
            <person name="Yang Y."/>
            <person name="Xiong J."/>
            <person name="Zhou Z."/>
            <person name="Huo F."/>
            <person name="Miao W."/>
            <person name="Ran C."/>
            <person name="Liu Y."/>
            <person name="Zhang J."/>
            <person name="Feng J."/>
            <person name="Wang M."/>
            <person name="Wang M."/>
            <person name="Wang L."/>
            <person name="Yao B."/>
        </authorList>
    </citation>
    <scope>NUCLEOTIDE SEQUENCE [LARGE SCALE GENOMIC DNA]</scope>
    <source>
        <strain evidence="2">Wuqing</strain>
    </source>
</reference>
<evidence type="ECO:0000313" key="3">
    <source>
        <dbReference type="Proteomes" id="UP000031668"/>
    </source>
</evidence>
<dbReference type="SMART" id="SM00052">
    <property type="entry name" value="EAL"/>
    <property type="match status" value="1"/>
</dbReference>
<gene>
    <name evidence="2" type="ORF">RF11_03538</name>
</gene>
<dbReference type="OMA" id="CGMANFS"/>
<dbReference type="PANTHER" id="PTHR33121:SF78">
    <property type="entry name" value="CYCLIC DI-GMP PHOSPHODIESTERASE PDEH"/>
    <property type="match status" value="1"/>
</dbReference>
<dbReference type="GO" id="GO:0071111">
    <property type="term" value="F:cyclic-guanylate-specific phosphodiesterase activity"/>
    <property type="evidence" value="ECO:0007669"/>
    <property type="project" value="InterPro"/>
</dbReference>
<accession>A0A0C2J1C0</accession>
<evidence type="ECO:0000313" key="2">
    <source>
        <dbReference type="EMBL" id="KII62922.1"/>
    </source>
</evidence>
<sequence length="238" mass="27492">MNATLFSDHNLSRSDISVRYVFQKMFSPEGTLVAVECLSRFDRMSISPENFFRYANTGLRESIFMEQLALIEKHKQWFKQNRISATINVDDHILNVLLRPEIKALVNHIGCVHFEVTENSNKLLNNALAAWSNPQSTTLWLDDFGSGNAGISAIRDYHFDYVKIDKDFFWLLMQKDSGRPLMDALVTFLARNHHNVIIEGVESEAHKAWLQGMEWFAIQGHYWKEVSIEQLVKEGLTI</sequence>
<dbReference type="AlphaFoldDB" id="A0A0C2J1C0"/>
<proteinExistence type="predicted"/>
<organism evidence="2 3">
    <name type="scientific">Thelohanellus kitauei</name>
    <name type="common">Myxosporean</name>
    <dbReference type="NCBI Taxonomy" id="669202"/>
    <lineage>
        <taxon>Eukaryota</taxon>
        <taxon>Metazoa</taxon>
        <taxon>Cnidaria</taxon>
        <taxon>Myxozoa</taxon>
        <taxon>Myxosporea</taxon>
        <taxon>Bivalvulida</taxon>
        <taxon>Platysporina</taxon>
        <taxon>Myxobolidae</taxon>
        <taxon>Thelohanellus</taxon>
    </lineage>
</organism>
<dbReference type="Pfam" id="PF00563">
    <property type="entry name" value="EAL"/>
    <property type="match status" value="1"/>
</dbReference>
<protein>
    <submittedName>
        <fullName evidence="2">Cyclic di-GMP phosphodiesterase YhjH</fullName>
    </submittedName>
</protein>
<feature type="domain" description="EAL" evidence="1">
    <location>
        <begin position="1"/>
        <end position="238"/>
    </location>
</feature>
<dbReference type="Proteomes" id="UP000031668">
    <property type="component" value="Unassembled WGS sequence"/>
</dbReference>
<dbReference type="SUPFAM" id="SSF141868">
    <property type="entry name" value="EAL domain-like"/>
    <property type="match status" value="1"/>
</dbReference>
<dbReference type="InterPro" id="IPR035919">
    <property type="entry name" value="EAL_sf"/>
</dbReference>
<dbReference type="Gene3D" id="3.20.20.450">
    <property type="entry name" value="EAL domain"/>
    <property type="match status" value="1"/>
</dbReference>